<feature type="coiled-coil region" evidence="5">
    <location>
        <begin position="1104"/>
        <end position="1131"/>
    </location>
</feature>
<name>A0A448ZFV0_9STRA</name>
<evidence type="ECO:0000259" key="8">
    <source>
        <dbReference type="SMART" id="SM00717"/>
    </source>
</evidence>
<accession>A0A448ZFV0</accession>
<feature type="domain" description="Myb-like" evidence="8">
    <location>
        <begin position="955"/>
        <end position="1003"/>
    </location>
</feature>
<dbReference type="Gene3D" id="2.30.30.140">
    <property type="match status" value="1"/>
</dbReference>
<keyword evidence="2" id="KW-0238">DNA-binding</keyword>
<feature type="compositionally biased region" description="Basic and acidic residues" evidence="6">
    <location>
        <begin position="933"/>
        <end position="954"/>
    </location>
</feature>
<dbReference type="CDD" id="cd20401">
    <property type="entry name" value="Tudor_AtPTM-like"/>
    <property type="match status" value="1"/>
</dbReference>
<feature type="region of interest" description="Disordered" evidence="6">
    <location>
        <begin position="381"/>
        <end position="407"/>
    </location>
</feature>
<dbReference type="GO" id="GO:0003700">
    <property type="term" value="F:DNA-binding transcription factor activity"/>
    <property type="evidence" value="ECO:0007669"/>
    <property type="project" value="InterPro"/>
</dbReference>
<dbReference type="InterPro" id="IPR009057">
    <property type="entry name" value="Homeodomain-like_sf"/>
</dbReference>
<dbReference type="GO" id="GO:0043565">
    <property type="term" value="F:sequence-specific DNA binding"/>
    <property type="evidence" value="ECO:0007669"/>
    <property type="project" value="InterPro"/>
</dbReference>
<dbReference type="CDD" id="cd00167">
    <property type="entry name" value="SANT"/>
    <property type="match status" value="3"/>
</dbReference>
<feature type="compositionally biased region" description="Acidic residues" evidence="6">
    <location>
        <begin position="822"/>
        <end position="837"/>
    </location>
</feature>
<dbReference type="Proteomes" id="UP000291116">
    <property type="component" value="Unassembled WGS sequence"/>
</dbReference>
<dbReference type="SMART" id="SM00415">
    <property type="entry name" value="HSF"/>
    <property type="match status" value="1"/>
</dbReference>
<feature type="region of interest" description="Disordered" evidence="6">
    <location>
        <begin position="311"/>
        <end position="338"/>
    </location>
</feature>
<feature type="compositionally biased region" description="Low complexity" evidence="6">
    <location>
        <begin position="603"/>
        <end position="627"/>
    </location>
</feature>
<feature type="compositionally biased region" description="Polar residues" evidence="6">
    <location>
        <begin position="779"/>
        <end position="788"/>
    </location>
</feature>
<feature type="region of interest" description="Disordered" evidence="6">
    <location>
        <begin position="922"/>
        <end position="960"/>
    </location>
</feature>
<dbReference type="Pfam" id="PF21743">
    <property type="entry name" value="PTM_DIR17_Tudor"/>
    <property type="match status" value="1"/>
</dbReference>
<evidence type="ECO:0000256" key="3">
    <source>
        <dbReference type="ARBA" id="ARBA00023242"/>
    </source>
</evidence>
<feature type="domain" description="Myb-like" evidence="8">
    <location>
        <begin position="1128"/>
        <end position="1176"/>
    </location>
</feature>
<dbReference type="InterPro" id="IPR001005">
    <property type="entry name" value="SANT/Myb"/>
</dbReference>
<protein>
    <recommendedName>
        <fullName evidence="11">Myb-like domain-containing protein</fullName>
    </recommendedName>
</protein>
<keyword evidence="5" id="KW-0175">Coiled coil</keyword>
<feature type="domain" description="Myb-like" evidence="8">
    <location>
        <begin position="1057"/>
        <end position="1106"/>
    </location>
</feature>
<dbReference type="Gene3D" id="1.20.58.1880">
    <property type="match status" value="1"/>
</dbReference>
<keyword evidence="10" id="KW-1185">Reference proteome</keyword>
<dbReference type="InterPro" id="IPR000232">
    <property type="entry name" value="HSF_DNA-bd"/>
</dbReference>
<feature type="region of interest" description="Disordered" evidence="6">
    <location>
        <begin position="146"/>
        <end position="186"/>
    </location>
</feature>
<evidence type="ECO:0000313" key="10">
    <source>
        <dbReference type="Proteomes" id="UP000291116"/>
    </source>
</evidence>
<dbReference type="InterPro" id="IPR047365">
    <property type="entry name" value="Tudor_AtPTM-like"/>
</dbReference>
<feature type="compositionally biased region" description="Basic and acidic residues" evidence="6">
    <location>
        <begin position="801"/>
        <end position="810"/>
    </location>
</feature>
<dbReference type="Pfam" id="PF00447">
    <property type="entry name" value="HSF_DNA-bind"/>
    <property type="match status" value="1"/>
</dbReference>
<reference evidence="9 10" key="1">
    <citation type="submission" date="2019-01" db="EMBL/GenBank/DDBJ databases">
        <authorList>
            <person name="Ferrante I. M."/>
        </authorList>
    </citation>
    <scope>NUCLEOTIDE SEQUENCE [LARGE SCALE GENOMIC DNA]</scope>
    <source>
        <strain evidence="9 10">B856</strain>
    </source>
</reference>
<evidence type="ECO:0000256" key="4">
    <source>
        <dbReference type="RuleBase" id="RU004020"/>
    </source>
</evidence>
<dbReference type="Pfam" id="PF00249">
    <property type="entry name" value="Myb_DNA-binding"/>
    <property type="match status" value="1"/>
</dbReference>
<feature type="compositionally biased region" description="Basic and acidic residues" evidence="6">
    <location>
        <begin position="534"/>
        <end position="543"/>
    </location>
</feature>
<evidence type="ECO:0008006" key="11">
    <source>
        <dbReference type="Google" id="ProtNLM"/>
    </source>
</evidence>
<dbReference type="GO" id="GO:0005634">
    <property type="term" value="C:nucleus"/>
    <property type="evidence" value="ECO:0007669"/>
    <property type="project" value="UniProtKB-SubCell"/>
</dbReference>
<feature type="compositionally biased region" description="Basic and acidic residues" evidence="6">
    <location>
        <begin position="505"/>
        <end position="515"/>
    </location>
</feature>
<dbReference type="SUPFAM" id="SSF46785">
    <property type="entry name" value="Winged helix' DNA-binding domain"/>
    <property type="match status" value="1"/>
</dbReference>
<feature type="region of interest" description="Disordered" evidence="6">
    <location>
        <begin position="1017"/>
        <end position="1058"/>
    </location>
</feature>
<evidence type="ECO:0000259" key="7">
    <source>
        <dbReference type="SMART" id="SM00415"/>
    </source>
</evidence>
<keyword evidence="3" id="KW-0539">Nucleus</keyword>
<dbReference type="InterPro" id="IPR036388">
    <property type="entry name" value="WH-like_DNA-bd_sf"/>
</dbReference>
<comment type="subcellular location">
    <subcellularLocation>
        <location evidence="1">Nucleus</location>
    </subcellularLocation>
</comment>
<sequence>MEQTTITEVRSLRGMSALGFAAAFILDADESSGSTTGGTGMNIGGNSRVLSPALLTPQQQRQLLRFSMASPNAHAHAHTGASTNPASTKRSLETTIATDLDVVLGRKKSCPSRKEFRRLIGAYAPEYQSAGTSTPRRNAIVEEIRDRFRNGNGKEPKRRFLRPLPKQQQPKRKKTSKGQHQQEPQAEELCVELDEREFATKIRQALKEKRSAINKSYNLPSSKPNQHSPKRRHSGYNPAGQGGGSSASSRSNQKTSQGKSGAGTHRDNNGFGSEEEEDDHDHFEIGDTVFAVGLTGDRACYEGKKGTILFRRGKNSSGAGSEGNDNEPTRAEVPVFGVDFGGKGAKKFNNGTKDDTNKSTTVVLEGKNLVRFLAIGATVKVQKPGRDNESSPPPQGSRDPSWRCHGWQGSTVSFELNVTPSRRPPSSGSNTTGSSRRFDLVYKVWFSHSNEVVELSSKRLRAVTAGSSEEEAGGATKNKTEGGTGDSGDQRRDSEGGNGDTGKGPSRDSKGDKDSSNNAGIKTSANNSDSDNNDSSKSKDNQNEKNCANDSKESDSGVTDESTEASRKRPSSSSSSSSISSPPAKKRLPPRPTSETTEALPEASSSAAAGANGSQNNSTENNSNPDNDSTKQRDYELYPIGTRTKKFFPQVRAWFQGTIKSYNPESGFYSIEYEDGDREELEHYEVATGLLPPHKYDIGFSYQMELFSKIDGSNLGWFDATVQGKCYVSQGKARGWRYQVVYSDGDEEDVIEKLLTKRFREARHHKNEGASNAIKKNTEVNPNENIDATTERGLETPPNKVVEERVKNDEDSSCSSSCDKDENVEEDLDEDEDDSEESSSSGSEDNSDQPNKSHEKVKTRIPHWSGKEHDRFFVGLLEYGYGNLEDIHEAGCIPSRSFRELVRYWRWFRADLEQKGIDIDFDRRGTVNGKKGTKFDPADLKEQSKPSEDDHETPRTGPWSEWEKQAVVKAFAFHGSSYKEMSEFMKTRTANQIASYCCHNKAKIKKEVQKCHEQACKQANSPGGKRGSPTSENGTRNGNRRVRRRADAAVDEADDKGYRSWTSGEHEALVSAMASYGHQNYDKQSLYVKSRSPDQIRKYVRRNTDRLTKAANSLARENRRLQATKAHLSRQWSDTELGLLVEAHALYGNDCEMISAYVGTRSVDQVKTVLENYEDYGFDLGYYLTFPDELYHVLNVAPFENLDHILSWSSDGKSFLIHDEEKFRTVVFPRYSRKGTSSDRFYGSLKRFGFSREEPDGGAEQSVAQYSHPSFRRGQYKKVLEMPHQVYSSSITGNKAKT</sequence>
<feature type="compositionally biased region" description="Low complexity" evidence="6">
    <location>
        <begin position="522"/>
        <end position="533"/>
    </location>
</feature>
<gene>
    <name evidence="9" type="ORF">PSNMU_V1.4_AUG-EV-PASAV3_0077980</name>
</gene>
<dbReference type="OrthoDB" id="168165at2759"/>
<feature type="compositionally biased region" description="Polar residues" evidence="6">
    <location>
        <begin position="1028"/>
        <end position="1037"/>
    </location>
</feature>
<feature type="region of interest" description="Disordered" evidence="6">
    <location>
        <begin position="766"/>
        <end position="862"/>
    </location>
</feature>
<feature type="compositionally biased region" description="Polar residues" evidence="6">
    <location>
        <begin position="213"/>
        <end position="227"/>
    </location>
</feature>
<evidence type="ECO:0000256" key="2">
    <source>
        <dbReference type="ARBA" id="ARBA00023125"/>
    </source>
</evidence>
<comment type="similarity">
    <text evidence="4">Belongs to the HSF family.</text>
</comment>
<feature type="compositionally biased region" description="Low complexity" evidence="6">
    <location>
        <begin position="571"/>
        <end position="583"/>
    </location>
</feature>
<feature type="compositionally biased region" description="Polar residues" evidence="6">
    <location>
        <begin position="250"/>
        <end position="259"/>
    </location>
</feature>
<feature type="domain" description="HSF-type DNA-binding" evidence="7">
    <location>
        <begin position="1182"/>
        <end position="1285"/>
    </location>
</feature>
<evidence type="ECO:0000313" key="9">
    <source>
        <dbReference type="EMBL" id="VEU40886.1"/>
    </source>
</evidence>
<feature type="region of interest" description="Disordered" evidence="6">
    <location>
        <begin position="465"/>
        <end position="633"/>
    </location>
</feature>
<dbReference type="EMBL" id="CAACVS010000313">
    <property type="protein sequence ID" value="VEU40886.1"/>
    <property type="molecule type" value="Genomic_DNA"/>
</dbReference>
<organism evidence="9 10">
    <name type="scientific">Pseudo-nitzschia multistriata</name>
    <dbReference type="NCBI Taxonomy" id="183589"/>
    <lineage>
        <taxon>Eukaryota</taxon>
        <taxon>Sar</taxon>
        <taxon>Stramenopiles</taxon>
        <taxon>Ochrophyta</taxon>
        <taxon>Bacillariophyta</taxon>
        <taxon>Bacillariophyceae</taxon>
        <taxon>Bacillariophycidae</taxon>
        <taxon>Bacillariales</taxon>
        <taxon>Bacillariaceae</taxon>
        <taxon>Pseudo-nitzschia</taxon>
    </lineage>
</organism>
<feature type="compositionally biased region" description="Basic and acidic residues" evidence="6">
    <location>
        <begin position="146"/>
        <end position="155"/>
    </location>
</feature>
<dbReference type="SUPFAM" id="SSF46689">
    <property type="entry name" value="Homeodomain-like"/>
    <property type="match status" value="2"/>
</dbReference>
<dbReference type="Gene3D" id="1.10.10.60">
    <property type="entry name" value="Homeodomain-like"/>
    <property type="match status" value="2"/>
</dbReference>
<dbReference type="SMART" id="SM00717">
    <property type="entry name" value="SANT"/>
    <property type="match status" value="3"/>
</dbReference>
<dbReference type="Gene3D" id="1.10.10.10">
    <property type="entry name" value="Winged helix-like DNA-binding domain superfamily/Winged helix DNA-binding domain"/>
    <property type="match status" value="1"/>
</dbReference>
<evidence type="ECO:0000256" key="1">
    <source>
        <dbReference type="ARBA" id="ARBA00004123"/>
    </source>
</evidence>
<evidence type="ECO:0000256" key="5">
    <source>
        <dbReference type="SAM" id="Coils"/>
    </source>
</evidence>
<dbReference type="InterPro" id="IPR036390">
    <property type="entry name" value="WH_DNA-bd_sf"/>
</dbReference>
<evidence type="ECO:0000256" key="6">
    <source>
        <dbReference type="SAM" id="MobiDB-lite"/>
    </source>
</evidence>
<feature type="region of interest" description="Disordered" evidence="6">
    <location>
        <begin position="213"/>
        <end position="282"/>
    </location>
</feature>
<proteinExistence type="inferred from homology"/>